<evidence type="ECO:0000313" key="2">
    <source>
        <dbReference type="EMBL" id="PQO30088.1"/>
    </source>
</evidence>
<dbReference type="RefSeq" id="WP_105357289.1">
    <property type="nucleotide sequence ID" value="NZ_PUIB01000021.1"/>
</dbReference>
<feature type="transmembrane region" description="Helical" evidence="1">
    <location>
        <begin position="49"/>
        <end position="72"/>
    </location>
</feature>
<evidence type="ECO:0008006" key="4">
    <source>
        <dbReference type="Google" id="ProtNLM"/>
    </source>
</evidence>
<reference evidence="2 3" key="1">
    <citation type="submission" date="2018-02" db="EMBL/GenBank/DDBJ databases">
        <title>Comparative genomes isolates from brazilian mangrove.</title>
        <authorList>
            <person name="Araujo J.E."/>
            <person name="Taketani R.G."/>
            <person name="Silva M.C.P."/>
            <person name="Loureco M.V."/>
            <person name="Andreote F.D."/>
        </authorList>
    </citation>
    <scope>NUCLEOTIDE SEQUENCE [LARGE SCALE GENOMIC DNA]</scope>
    <source>
        <strain evidence="2 3">NAP PRIS-MGV</strain>
    </source>
</reference>
<dbReference type="EMBL" id="PUIB01000021">
    <property type="protein sequence ID" value="PQO30088.1"/>
    <property type="molecule type" value="Genomic_DNA"/>
</dbReference>
<evidence type="ECO:0000313" key="3">
    <source>
        <dbReference type="Proteomes" id="UP000239388"/>
    </source>
</evidence>
<comment type="caution">
    <text evidence="2">The sequence shown here is derived from an EMBL/GenBank/DDBJ whole genome shotgun (WGS) entry which is preliminary data.</text>
</comment>
<gene>
    <name evidence="2" type="ORF">C5Y98_21275</name>
</gene>
<evidence type="ECO:0000256" key="1">
    <source>
        <dbReference type="SAM" id="Phobius"/>
    </source>
</evidence>
<sequence>MNPTPEPSPELSAKPPQFGLGCLIVVIAVIAGILTLVAPFAQDFDRNQWTIVLIAIVGIGVGFVLAMVLAAYPDYLVKKQAGPLLLDLPNGLGQERRQGALAAKGLWGAVIGVFGLIVLLIECPAYDQRPLSFQELATLAGVSTGLSLVIGYALSASENVQFRQKGLLIGLKLLPWSQMKTARWNSLAPEMLRIGDFTVHELAIQPEQRPQVETILSEHLPDLFAKTTDET</sequence>
<dbReference type="AlphaFoldDB" id="A0A2S8FD42"/>
<dbReference type="Proteomes" id="UP000239388">
    <property type="component" value="Unassembled WGS sequence"/>
</dbReference>
<accession>A0A2S8FD42</accession>
<dbReference type="OrthoDB" id="289696at2"/>
<organism evidence="2 3">
    <name type="scientific">Blastopirellula marina</name>
    <dbReference type="NCBI Taxonomy" id="124"/>
    <lineage>
        <taxon>Bacteria</taxon>
        <taxon>Pseudomonadati</taxon>
        <taxon>Planctomycetota</taxon>
        <taxon>Planctomycetia</taxon>
        <taxon>Pirellulales</taxon>
        <taxon>Pirellulaceae</taxon>
        <taxon>Blastopirellula</taxon>
    </lineage>
</organism>
<keyword evidence="1" id="KW-1133">Transmembrane helix</keyword>
<keyword evidence="1" id="KW-0812">Transmembrane</keyword>
<feature type="transmembrane region" description="Helical" evidence="1">
    <location>
        <begin position="105"/>
        <end position="124"/>
    </location>
</feature>
<name>A0A2S8FD42_9BACT</name>
<proteinExistence type="predicted"/>
<protein>
    <recommendedName>
        <fullName evidence="4">DUF5673 domain-containing protein</fullName>
    </recommendedName>
</protein>
<keyword evidence="1" id="KW-0472">Membrane</keyword>
<feature type="transmembrane region" description="Helical" evidence="1">
    <location>
        <begin position="18"/>
        <end position="37"/>
    </location>
</feature>